<feature type="transmembrane region" description="Helical" evidence="2">
    <location>
        <begin position="145"/>
        <end position="163"/>
    </location>
</feature>
<organism evidence="3 4">
    <name type="scientific">Folsomia candida</name>
    <name type="common">Springtail</name>
    <dbReference type="NCBI Taxonomy" id="158441"/>
    <lineage>
        <taxon>Eukaryota</taxon>
        <taxon>Metazoa</taxon>
        <taxon>Ecdysozoa</taxon>
        <taxon>Arthropoda</taxon>
        <taxon>Hexapoda</taxon>
        <taxon>Collembola</taxon>
        <taxon>Entomobryomorpha</taxon>
        <taxon>Isotomoidea</taxon>
        <taxon>Isotomidae</taxon>
        <taxon>Proisotominae</taxon>
        <taxon>Folsomia</taxon>
    </lineage>
</organism>
<name>A0A226EFK2_FOLCA</name>
<protein>
    <submittedName>
        <fullName evidence="3">Uncharacterized protein</fullName>
    </submittedName>
</protein>
<dbReference type="EMBL" id="LNIX01000004">
    <property type="protein sequence ID" value="OXA56322.1"/>
    <property type="molecule type" value="Genomic_DNA"/>
</dbReference>
<feature type="transmembrane region" description="Helical" evidence="2">
    <location>
        <begin position="200"/>
        <end position="224"/>
    </location>
</feature>
<evidence type="ECO:0000313" key="4">
    <source>
        <dbReference type="Proteomes" id="UP000198287"/>
    </source>
</evidence>
<dbReference type="AlphaFoldDB" id="A0A226EFK2"/>
<feature type="compositionally biased region" description="Acidic residues" evidence="1">
    <location>
        <begin position="249"/>
        <end position="264"/>
    </location>
</feature>
<sequence>VLSLEKASLPRTTTSQVPKEEITKLSLRLVQLVPFCSSSGRGGNERIEESHPVLLLGLAKWTTSNNTGKVCLCLVLLSLGTKLSLDKYQNISRVLEDKRRKTCRLVRLSRIDTEIYTYLQSVGLLLLIVYFVIDEDLGDFEIPYLVYIGLLVPLGVIILLSVYKEIDWLIRGVTWLFILTQIFGFGVRILVPAQTTSWTILQRIAALFTGILSSAIYSAILILFARKLRKAKKAAALAAADAAAAAEEEMMGGDGEGDDGDDVDGIAPGPSRGGSAIEQDRRNVVDS</sequence>
<keyword evidence="2" id="KW-0472">Membrane</keyword>
<feature type="transmembrane region" description="Helical" evidence="2">
    <location>
        <begin position="175"/>
        <end position="194"/>
    </location>
</feature>
<feature type="non-terminal residue" evidence="3">
    <location>
        <position position="1"/>
    </location>
</feature>
<reference evidence="3 4" key="1">
    <citation type="submission" date="2015-12" db="EMBL/GenBank/DDBJ databases">
        <title>The genome of Folsomia candida.</title>
        <authorList>
            <person name="Faddeeva A."/>
            <person name="Derks M.F."/>
            <person name="Anvar Y."/>
            <person name="Smit S."/>
            <person name="Van Straalen N."/>
            <person name="Roelofs D."/>
        </authorList>
    </citation>
    <scope>NUCLEOTIDE SEQUENCE [LARGE SCALE GENOMIC DNA]</scope>
    <source>
        <strain evidence="3 4">VU population</strain>
        <tissue evidence="3">Whole body</tissue>
    </source>
</reference>
<keyword evidence="2" id="KW-0812">Transmembrane</keyword>
<dbReference type="Proteomes" id="UP000198287">
    <property type="component" value="Unassembled WGS sequence"/>
</dbReference>
<accession>A0A226EFK2</accession>
<keyword evidence="2" id="KW-1133">Transmembrane helix</keyword>
<feature type="region of interest" description="Disordered" evidence="1">
    <location>
        <begin position="249"/>
        <end position="287"/>
    </location>
</feature>
<evidence type="ECO:0000313" key="3">
    <source>
        <dbReference type="EMBL" id="OXA56322.1"/>
    </source>
</evidence>
<gene>
    <name evidence="3" type="ORF">Fcan01_09285</name>
</gene>
<keyword evidence="4" id="KW-1185">Reference proteome</keyword>
<comment type="caution">
    <text evidence="3">The sequence shown here is derived from an EMBL/GenBank/DDBJ whole genome shotgun (WGS) entry which is preliminary data.</text>
</comment>
<proteinExistence type="predicted"/>
<evidence type="ECO:0000256" key="2">
    <source>
        <dbReference type="SAM" id="Phobius"/>
    </source>
</evidence>
<evidence type="ECO:0000256" key="1">
    <source>
        <dbReference type="SAM" id="MobiDB-lite"/>
    </source>
</evidence>
<feature type="transmembrane region" description="Helical" evidence="2">
    <location>
        <begin position="115"/>
        <end position="133"/>
    </location>
</feature>
<feature type="compositionally biased region" description="Basic and acidic residues" evidence="1">
    <location>
        <begin position="278"/>
        <end position="287"/>
    </location>
</feature>